<protein>
    <submittedName>
        <fullName evidence="11">Giy-yig catalytic domain containing protein</fullName>
    </submittedName>
</protein>
<dbReference type="InterPro" id="IPR027520">
    <property type="entry name" value="Slx1"/>
</dbReference>
<evidence type="ECO:0000256" key="3">
    <source>
        <dbReference type="ARBA" id="ARBA00022763"/>
    </source>
</evidence>
<dbReference type="InterPro" id="IPR013083">
    <property type="entry name" value="Znf_RING/FYVE/PHD"/>
</dbReference>
<keyword evidence="3 8" id="KW-0227">DNA damage</keyword>
<keyword evidence="2 8" id="KW-0255">Endonuclease</keyword>
<keyword evidence="12" id="KW-1185">Reference proteome</keyword>
<evidence type="ECO:0000256" key="8">
    <source>
        <dbReference type="HAMAP-Rule" id="MF_03100"/>
    </source>
</evidence>
<dbReference type="InterPro" id="IPR035901">
    <property type="entry name" value="GIY-YIG_endonuc_sf"/>
</dbReference>
<dbReference type="Pfam" id="PF01541">
    <property type="entry name" value="GIY-YIG"/>
    <property type="match status" value="1"/>
</dbReference>
<keyword evidence="1 8" id="KW-0540">Nuclease</keyword>
<dbReference type="Pfam" id="PF21202">
    <property type="entry name" value="SLX1_C"/>
    <property type="match status" value="1"/>
</dbReference>
<comment type="cofactor">
    <cofactor evidence="8">
        <name>a divalent metal cation</name>
        <dbReference type="ChEBI" id="CHEBI:60240"/>
    </cofactor>
</comment>
<sequence>MSVSSRPIPALYTVYVLRSTMRHASLYIGSTTDPPRRLKQHNGTIRGGAARTARASLRPWEMVALVSGFPGAVAALKFEWALTNPHLSLHIPSASRLTVSRLTKKNGHPRRPPLSLQSVVANLHLLLRVPSFARWPLRLHVFAPEVHAAWQAWCATAEGATGPPAGAPAADTLEVVTDFGPRAVKDAGAGTAPGADAPPWGIHALPLDYSPLRDYVDKAQDVFTFERADACVVCREALPRGPEKGLYAVCPNTACEAVGHLRCWGQHVLASEANGGAALDGAVLVPKKGTCPSCGGPVVWADMMKELTLRLRAPKEVEKLVKAKRRQEKADTAAERRASENTDGFVVDSGGSNDDHESNEDYEGYEGCQDRENNQND</sequence>
<dbReference type="OrthoDB" id="24645at2759"/>
<dbReference type="GO" id="GO:0000724">
    <property type="term" value="P:double-strand break repair via homologous recombination"/>
    <property type="evidence" value="ECO:0007669"/>
    <property type="project" value="TreeGrafter"/>
</dbReference>
<dbReference type="GO" id="GO:0017108">
    <property type="term" value="F:5'-flap endonuclease activity"/>
    <property type="evidence" value="ECO:0007669"/>
    <property type="project" value="InterPro"/>
</dbReference>
<dbReference type="GO" id="GO:0008821">
    <property type="term" value="F:crossover junction DNA endonuclease activity"/>
    <property type="evidence" value="ECO:0007669"/>
    <property type="project" value="TreeGrafter"/>
</dbReference>
<dbReference type="HAMAP" id="MF_03100">
    <property type="entry name" value="Endonuc_su_Slx1"/>
    <property type="match status" value="1"/>
</dbReference>
<keyword evidence="6 8" id="KW-0234">DNA repair</keyword>
<feature type="region of interest" description="Disordered" evidence="9">
    <location>
        <begin position="322"/>
        <end position="377"/>
    </location>
</feature>
<accession>A0A162JA79</accession>
<evidence type="ECO:0000256" key="9">
    <source>
        <dbReference type="SAM" id="MobiDB-lite"/>
    </source>
</evidence>
<feature type="domain" description="GIY-YIG" evidence="10">
    <location>
        <begin position="10"/>
        <end position="92"/>
    </location>
</feature>
<comment type="subunit">
    <text evidence="8">Forms a heterodimer with SLX4.</text>
</comment>
<evidence type="ECO:0000256" key="7">
    <source>
        <dbReference type="ARBA" id="ARBA00023242"/>
    </source>
</evidence>
<dbReference type="Proteomes" id="UP000076874">
    <property type="component" value="Unassembled WGS sequence"/>
</dbReference>
<dbReference type="InterPro" id="IPR000305">
    <property type="entry name" value="GIY-YIG_endonuc"/>
</dbReference>
<gene>
    <name evidence="11" type="ORF">SPI_02749</name>
</gene>
<dbReference type="Gene3D" id="3.30.40.10">
    <property type="entry name" value="Zinc/RING finger domain, C3HC4 (zinc finger)"/>
    <property type="match status" value="1"/>
</dbReference>
<comment type="function">
    <text evidence="8">Catalytic subunit of the SLX1-SLX4 structure-specific endonuclease that resolves DNA secondary structures generated during DNA repair and recombination. Has endonuclease activity towards branched DNA substrates, introducing single-strand cuts in duplex DNA close to junctions with ss-DNA.</text>
</comment>
<dbReference type="PANTHER" id="PTHR20208">
    <property type="entry name" value="STRUCTURE-SPECIFIC ENDONUCLEASE SUBUNIT SLX1"/>
    <property type="match status" value="1"/>
</dbReference>
<dbReference type="CDD" id="cd10455">
    <property type="entry name" value="GIY-YIG_SLX1"/>
    <property type="match status" value="1"/>
</dbReference>
<evidence type="ECO:0000313" key="12">
    <source>
        <dbReference type="Proteomes" id="UP000076874"/>
    </source>
</evidence>
<feature type="compositionally biased region" description="Basic and acidic residues" evidence="9">
    <location>
        <begin position="328"/>
        <end position="340"/>
    </location>
</feature>
<evidence type="ECO:0000256" key="1">
    <source>
        <dbReference type="ARBA" id="ARBA00022722"/>
    </source>
</evidence>
<dbReference type="PROSITE" id="PS50164">
    <property type="entry name" value="GIY_YIG"/>
    <property type="match status" value="1"/>
</dbReference>
<feature type="region of interest" description="Disordered" evidence="9">
    <location>
        <begin position="31"/>
        <end position="50"/>
    </location>
</feature>
<dbReference type="Gene3D" id="3.40.1440.10">
    <property type="entry name" value="GIY-YIG endonuclease"/>
    <property type="match status" value="1"/>
</dbReference>
<dbReference type="PANTHER" id="PTHR20208:SF10">
    <property type="entry name" value="STRUCTURE-SPECIFIC ENDONUCLEASE SUBUNIT SLX1"/>
    <property type="match status" value="1"/>
</dbReference>
<evidence type="ECO:0000256" key="5">
    <source>
        <dbReference type="ARBA" id="ARBA00023172"/>
    </source>
</evidence>
<evidence type="ECO:0000256" key="2">
    <source>
        <dbReference type="ARBA" id="ARBA00022759"/>
    </source>
</evidence>
<name>A0A162JA79_9HYPO</name>
<evidence type="ECO:0000256" key="6">
    <source>
        <dbReference type="ARBA" id="ARBA00023204"/>
    </source>
</evidence>
<keyword evidence="7 8" id="KW-0539">Nucleus</keyword>
<dbReference type="InterPro" id="IPR050381">
    <property type="entry name" value="SLX1_endonuclease"/>
</dbReference>
<dbReference type="EMBL" id="AZHD01000003">
    <property type="protein sequence ID" value="OAA65962.1"/>
    <property type="molecule type" value="Genomic_DNA"/>
</dbReference>
<feature type="compositionally biased region" description="Basic and acidic residues" evidence="9">
    <location>
        <begin position="368"/>
        <end position="377"/>
    </location>
</feature>
<evidence type="ECO:0000259" key="10">
    <source>
        <dbReference type="PROSITE" id="PS50164"/>
    </source>
</evidence>
<reference evidence="11 12" key="1">
    <citation type="journal article" date="2016" name="Genome Biol. Evol.">
        <title>Divergent and convergent evolution of fungal pathogenicity.</title>
        <authorList>
            <person name="Shang Y."/>
            <person name="Xiao G."/>
            <person name="Zheng P."/>
            <person name="Cen K."/>
            <person name="Zhan S."/>
            <person name="Wang C."/>
        </authorList>
    </citation>
    <scope>NUCLEOTIDE SEQUENCE [LARGE SCALE GENOMIC DNA]</scope>
    <source>
        <strain evidence="11 12">RCEF 264</strain>
    </source>
</reference>
<dbReference type="STRING" id="1081102.A0A162JA79"/>
<dbReference type="AlphaFoldDB" id="A0A162JA79"/>
<comment type="subcellular location">
    <subcellularLocation>
        <location evidence="8">Nucleus</location>
    </subcellularLocation>
</comment>
<keyword evidence="5 8" id="KW-0233">DNA recombination</keyword>
<evidence type="ECO:0000256" key="4">
    <source>
        <dbReference type="ARBA" id="ARBA00022801"/>
    </source>
</evidence>
<keyword evidence="4 8" id="KW-0378">Hydrolase</keyword>
<proteinExistence type="inferred from homology"/>
<organism evidence="11 12">
    <name type="scientific">Niveomyces insectorum RCEF 264</name>
    <dbReference type="NCBI Taxonomy" id="1081102"/>
    <lineage>
        <taxon>Eukaryota</taxon>
        <taxon>Fungi</taxon>
        <taxon>Dikarya</taxon>
        <taxon>Ascomycota</taxon>
        <taxon>Pezizomycotina</taxon>
        <taxon>Sordariomycetes</taxon>
        <taxon>Hypocreomycetidae</taxon>
        <taxon>Hypocreales</taxon>
        <taxon>Cordycipitaceae</taxon>
        <taxon>Niveomyces</taxon>
    </lineage>
</organism>
<comment type="caution">
    <text evidence="11">The sequence shown here is derived from an EMBL/GenBank/DDBJ whole genome shotgun (WGS) entry which is preliminary data.</text>
</comment>
<dbReference type="GO" id="GO:0033557">
    <property type="term" value="C:Slx1-Slx4 complex"/>
    <property type="evidence" value="ECO:0007669"/>
    <property type="project" value="UniProtKB-UniRule"/>
</dbReference>
<evidence type="ECO:0000313" key="11">
    <source>
        <dbReference type="EMBL" id="OAA65962.1"/>
    </source>
</evidence>
<comment type="caution">
    <text evidence="8">Lacks conserved residue(s) required for the propagation of feature annotation.</text>
</comment>
<dbReference type="InterPro" id="IPR048749">
    <property type="entry name" value="SLX1_C"/>
</dbReference>
<comment type="similarity">
    <text evidence="8">Belongs to the SLX1 family.</text>
</comment>